<keyword evidence="7" id="KW-0067">ATP-binding</keyword>
<feature type="domain" description="PAS" evidence="10">
    <location>
        <begin position="7"/>
        <end position="53"/>
    </location>
</feature>
<evidence type="ECO:0000256" key="7">
    <source>
        <dbReference type="ARBA" id="ARBA00022840"/>
    </source>
</evidence>
<proteinExistence type="predicted"/>
<comment type="catalytic activity">
    <reaction evidence="1">
        <text>ATP + protein L-histidine = ADP + protein N-phospho-L-histidine.</text>
        <dbReference type="EC" id="2.7.13.3"/>
    </reaction>
</comment>
<keyword evidence="6" id="KW-0418">Kinase</keyword>
<evidence type="ECO:0000259" key="9">
    <source>
        <dbReference type="PROSITE" id="PS50109"/>
    </source>
</evidence>
<feature type="domain" description="PAC" evidence="11">
    <location>
        <begin position="75"/>
        <end position="127"/>
    </location>
</feature>
<dbReference type="PROSITE" id="PS50109">
    <property type="entry name" value="HIS_KIN"/>
    <property type="match status" value="1"/>
</dbReference>
<dbReference type="SUPFAM" id="SSF55785">
    <property type="entry name" value="PYP-like sensor domain (PAS domain)"/>
    <property type="match status" value="2"/>
</dbReference>
<dbReference type="RefSeq" id="WP_125555277.1">
    <property type="nucleotide sequence ID" value="NZ_RBVX01000005.1"/>
</dbReference>
<dbReference type="InterPro" id="IPR004358">
    <property type="entry name" value="Sig_transdc_His_kin-like_C"/>
</dbReference>
<sequence>MDILHEQQSMFKSMLESSTEAAAVLDKEFHIIYINEPFEEMFGFTTQEVLDNTCPLFTDTFMSHVEQHLNNLHMGTYETVRQRKDGRLIDINMVFSPILNEQGALIAQTCMVKDITETKQRQAELLENERQLYYLLNKNPDVKKYQELHNELVDSEKQLRTLMDNMPDLICFKDGEGRWIESNDFGKRLFQLEGDSYKGKLNSDLYAFNDFYRDALQDCEETDLQVWEARTSIRYEQVIPQPNETSKVFDIIKVPLFHANGERKSIVIIGRDISKLKESEEQLRKKEKLSAVGELAIGLAHEIRNPLTTISGFLQLFKQGIYKHDYIDTAKKELQQIERLTNELLMFTTPKKFEARDPLALLRQVVALFEPRVSTKNIKLITAFGSNIPFIYCDDCQLKQVFINILDNAIEATPNEKQIIIRAQREGDDVFIQIIDQGEGITEERLKKVGEPFYSNKEKGIGLGLTVSNKIVDTHGGSLQINSQKVSGTTVNLRFPAIV</sequence>
<evidence type="ECO:0000256" key="1">
    <source>
        <dbReference type="ARBA" id="ARBA00000085"/>
    </source>
</evidence>
<dbReference type="Pfam" id="PF02518">
    <property type="entry name" value="HATPase_c"/>
    <property type="match status" value="1"/>
</dbReference>
<dbReference type="SUPFAM" id="SSF47384">
    <property type="entry name" value="Homodimeric domain of signal transducing histidine kinase"/>
    <property type="match status" value="1"/>
</dbReference>
<dbReference type="PROSITE" id="PS50112">
    <property type="entry name" value="PAS"/>
    <property type="match status" value="1"/>
</dbReference>
<evidence type="ECO:0000313" key="12">
    <source>
        <dbReference type="EMBL" id="RSL34009.1"/>
    </source>
</evidence>
<dbReference type="Gene3D" id="3.30.565.10">
    <property type="entry name" value="Histidine kinase-like ATPase, C-terminal domain"/>
    <property type="match status" value="1"/>
</dbReference>
<evidence type="ECO:0000256" key="4">
    <source>
        <dbReference type="ARBA" id="ARBA00022679"/>
    </source>
</evidence>
<dbReference type="InterPro" id="IPR000700">
    <property type="entry name" value="PAS-assoc_C"/>
</dbReference>
<dbReference type="Pfam" id="PF13426">
    <property type="entry name" value="PAS_9"/>
    <property type="match status" value="1"/>
</dbReference>
<dbReference type="InterPro" id="IPR035965">
    <property type="entry name" value="PAS-like_dom_sf"/>
</dbReference>
<evidence type="ECO:0000313" key="13">
    <source>
        <dbReference type="Proteomes" id="UP000275076"/>
    </source>
</evidence>
<evidence type="ECO:0000256" key="6">
    <source>
        <dbReference type="ARBA" id="ARBA00022777"/>
    </source>
</evidence>
<feature type="domain" description="Histidine kinase" evidence="9">
    <location>
        <begin position="298"/>
        <end position="499"/>
    </location>
</feature>
<dbReference type="EMBL" id="RBVX01000005">
    <property type="protein sequence ID" value="RSL34009.1"/>
    <property type="molecule type" value="Genomic_DNA"/>
</dbReference>
<keyword evidence="4" id="KW-0808">Transferase</keyword>
<dbReference type="InterPro" id="IPR036890">
    <property type="entry name" value="HATPase_C_sf"/>
</dbReference>
<dbReference type="SUPFAM" id="SSF55874">
    <property type="entry name" value="ATPase domain of HSP90 chaperone/DNA topoisomerase II/histidine kinase"/>
    <property type="match status" value="1"/>
</dbReference>
<dbReference type="SMART" id="SM00388">
    <property type="entry name" value="HisKA"/>
    <property type="match status" value="1"/>
</dbReference>
<dbReference type="CDD" id="cd00130">
    <property type="entry name" value="PAS"/>
    <property type="match status" value="1"/>
</dbReference>
<evidence type="ECO:0000259" key="11">
    <source>
        <dbReference type="PROSITE" id="PS50113"/>
    </source>
</evidence>
<evidence type="ECO:0000256" key="8">
    <source>
        <dbReference type="ARBA" id="ARBA00023012"/>
    </source>
</evidence>
<dbReference type="InterPro" id="IPR036097">
    <property type="entry name" value="HisK_dim/P_sf"/>
</dbReference>
<dbReference type="GO" id="GO:0000155">
    <property type="term" value="F:phosphorelay sensor kinase activity"/>
    <property type="evidence" value="ECO:0007669"/>
    <property type="project" value="InterPro"/>
</dbReference>
<dbReference type="NCBIfam" id="TIGR00229">
    <property type="entry name" value="sensory_box"/>
    <property type="match status" value="2"/>
</dbReference>
<comment type="caution">
    <text evidence="12">The sequence shown here is derived from an EMBL/GenBank/DDBJ whole genome shotgun (WGS) entry which is preliminary data.</text>
</comment>
<dbReference type="InterPro" id="IPR005467">
    <property type="entry name" value="His_kinase_dom"/>
</dbReference>
<keyword evidence="3" id="KW-0597">Phosphoprotein</keyword>
<dbReference type="Proteomes" id="UP000275076">
    <property type="component" value="Unassembled WGS sequence"/>
</dbReference>
<protein>
    <recommendedName>
        <fullName evidence="2">histidine kinase</fullName>
        <ecNumber evidence="2">2.7.13.3</ecNumber>
    </recommendedName>
</protein>
<keyword evidence="8" id="KW-0902">Two-component regulatory system</keyword>
<dbReference type="Pfam" id="PF00512">
    <property type="entry name" value="HisKA"/>
    <property type="match status" value="1"/>
</dbReference>
<dbReference type="InterPro" id="IPR003661">
    <property type="entry name" value="HisK_dim/P_dom"/>
</dbReference>
<dbReference type="Gene3D" id="1.10.287.130">
    <property type="match status" value="1"/>
</dbReference>
<dbReference type="InterPro" id="IPR003594">
    <property type="entry name" value="HATPase_dom"/>
</dbReference>
<dbReference type="EC" id="2.7.13.3" evidence="2"/>
<dbReference type="SMART" id="SM00387">
    <property type="entry name" value="HATPase_c"/>
    <property type="match status" value="1"/>
</dbReference>
<dbReference type="PROSITE" id="PS50113">
    <property type="entry name" value="PAC"/>
    <property type="match status" value="2"/>
</dbReference>
<organism evidence="12 13">
    <name type="scientific">Salibacterium salarium</name>
    <dbReference type="NCBI Taxonomy" id="284579"/>
    <lineage>
        <taxon>Bacteria</taxon>
        <taxon>Bacillati</taxon>
        <taxon>Bacillota</taxon>
        <taxon>Bacilli</taxon>
        <taxon>Bacillales</taxon>
        <taxon>Bacillaceae</taxon>
    </lineage>
</organism>
<evidence type="ECO:0000256" key="3">
    <source>
        <dbReference type="ARBA" id="ARBA00022553"/>
    </source>
</evidence>
<dbReference type="PANTHER" id="PTHR43065">
    <property type="entry name" value="SENSOR HISTIDINE KINASE"/>
    <property type="match status" value="1"/>
</dbReference>
<name>A0A3R9Q5E7_9BACI</name>
<dbReference type="SMART" id="SM00091">
    <property type="entry name" value="PAS"/>
    <property type="match status" value="2"/>
</dbReference>
<dbReference type="InterPro" id="IPR013656">
    <property type="entry name" value="PAS_4"/>
</dbReference>
<reference evidence="12 13" key="1">
    <citation type="submission" date="2018-10" db="EMBL/GenBank/DDBJ databases">
        <title>Draft genome sequence of Bacillus salarius IM0101, isolated from a hypersaline soil in Inner Mongolia, China.</title>
        <authorList>
            <person name="Yamprayoonswat W."/>
            <person name="Boonvisut S."/>
            <person name="Jumpathong W."/>
            <person name="Sittihan S."/>
            <person name="Ruangsuj P."/>
            <person name="Wanthongcharoen S."/>
            <person name="Thongpramul N."/>
            <person name="Pimmason S."/>
            <person name="Yu B."/>
            <person name="Yasawong M."/>
        </authorList>
    </citation>
    <scope>NUCLEOTIDE SEQUENCE [LARGE SCALE GENOMIC DNA]</scope>
    <source>
        <strain evidence="12 13">IM0101</strain>
    </source>
</reference>
<dbReference type="PANTHER" id="PTHR43065:SF34">
    <property type="entry name" value="SPORULATION KINASE A"/>
    <property type="match status" value="1"/>
</dbReference>
<feature type="domain" description="PAC" evidence="11">
    <location>
        <begin position="233"/>
        <end position="285"/>
    </location>
</feature>
<dbReference type="GO" id="GO:0005524">
    <property type="term" value="F:ATP binding"/>
    <property type="evidence" value="ECO:0007669"/>
    <property type="project" value="UniProtKB-KW"/>
</dbReference>
<dbReference type="PRINTS" id="PR00344">
    <property type="entry name" value="BCTRLSENSOR"/>
</dbReference>
<dbReference type="OrthoDB" id="9815750at2"/>
<gene>
    <name evidence="12" type="ORF">D7Z54_07805</name>
</gene>
<dbReference type="InterPro" id="IPR000014">
    <property type="entry name" value="PAS"/>
</dbReference>
<evidence type="ECO:0000259" key="10">
    <source>
        <dbReference type="PROSITE" id="PS50112"/>
    </source>
</evidence>
<evidence type="ECO:0000256" key="2">
    <source>
        <dbReference type="ARBA" id="ARBA00012438"/>
    </source>
</evidence>
<dbReference type="CDD" id="cd00082">
    <property type="entry name" value="HisKA"/>
    <property type="match status" value="1"/>
</dbReference>
<dbReference type="Pfam" id="PF08448">
    <property type="entry name" value="PAS_4"/>
    <property type="match status" value="1"/>
</dbReference>
<keyword evidence="5" id="KW-0547">Nucleotide-binding</keyword>
<dbReference type="Gene3D" id="3.30.450.20">
    <property type="entry name" value="PAS domain"/>
    <property type="match status" value="2"/>
</dbReference>
<dbReference type="CDD" id="cd00075">
    <property type="entry name" value="HATPase"/>
    <property type="match status" value="1"/>
</dbReference>
<accession>A0A3R9Q5E7</accession>
<dbReference type="AlphaFoldDB" id="A0A3R9Q5E7"/>
<keyword evidence="13" id="KW-1185">Reference proteome</keyword>
<evidence type="ECO:0000256" key="5">
    <source>
        <dbReference type="ARBA" id="ARBA00022741"/>
    </source>
</evidence>